<accession>A0ABV0BPE9</accession>
<keyword evidence="2" id="KW-1185">Reference proteome</keyword>
<dbReference type="Pfam" id="PF19781">
    <property type="entry name" value="DUF6266"/>
    <property type="match status" value="1"/>
</dbReference>
<dbReference type="Proteomes" id="UP001409291">
    <property type="component" value="Unassembled WGS sequence"/>
</dbReference>
<reference evidence="1 2" key="1">
    <citation type="submission" date="2024-04" db="EMBL/GenBank/DDBJ databases">
        <title>WGS of bacteria from Torrens River.</title>
        <authorList>
            <person name="Wyrsch E.R."/>
            <person name="Drigo B."/>
        </authorList>
    </citation>
    <scope>NUCLEOTIDE SEQUENCE [LARGE SCALE GENOMIC DNA]</scope>
    <source>
        <strain evidence="1 2">TWI391</strain>
    </source>
</reference>
<dbReference type="RefSeq" id="WP_346580861.1">
    <property type="nucleotide sequence ID" value="NZ_JBDJLH010000003.1"/>
</dbReference>
<sequence length="214" mass="23212">MGTIRQGANGGFRGKTGSVIGSSWKGIDYIRGLSKKRTKAASEEQLIVQARFYAMTKFLMPITPILRLGFGQVKSDRMTPTNVALRQNIDKAVIGTYPNFELDFSKIEISSGSFIGGGATGISASLGLLSINWDVTLNTLYQSKADDQVIILMYQPTANEFMTAPTPPMRADGAIDITIPDHLLGAKGHVWIFFADRKGTKVSGSTYLGEVDLL</sequence>
<dbReference type="InterPro" id="IPR046233">
    <property type="entry name" value="DUF6266"/>
</dbReference>
<protein>
    <submittedName>
        <fullName evidence="1">DUF6266 family protein</fullName>
    </submittedName>
</protein>
<name>A0ABV0BPE9_9SPHI</name>
<evidence type="ECO:0000313" key="1">
    <source>
        <dbReference type="EMBL" id="MEN5376671.1"/>
    </source>
</evidence>
<proteinExistence type="predicted"/>
<evidence type="ECO:0000313" key="2">
    <source>
        <dbReference type="Proteomes" id="UP001409291"/>
    </source>
</evidence>
<dbReference type="EMBL" id="JBDJNQ010000002">
    <property type="protein sequence ID" value="MEN5376671.1"/>
    <property type="molecule type" value="Genomic_DNA"/>
</dbReference>
<organism evidence="1 2">
    <name type="scientific">Sphingobacterium kitahiroshimense</name>
    <dbReference type="NCBI Taxonomy" id="470446"/>
    <lineage>
        <taxon>Bacteria</taxon>
        <taxon>Pseudomonadati</taxon>
        <taxon>Bacteroidota</taxon>
        <taxon>Sphingobacteriia</taxon>
        <taxon>Sphingobacteriales</taxon>
        <taxon>Sphingobacteriaceae</taxon>
        <taxon>Sphingobacterium</taxon>
    </lineage>
</organism>
<comment type="caution">
    <text evidence="1">The sequence shown here is derived from an EMBL/GenBank/DDBJ whole genome shotgun (WGS) entry which is preliminary data.</text>
</comment>
<gene>
    <name evidence="1" type="ORF">ABE541_05290</name>
</gene>